<dbReference type="EMBL" id="JAESWA010000022">
    <property type="protein sequence ID" value="MBL4932020.1"/>
    <property type="molecule type" value="Genomic_DNA"/>
</dbReference>
<name>A0A937FFM0_9CLOT</name>
<reference evidence="2" key="1">
    <citation type="submission" date="2021-01" db="EMBL/GenBank/DDBJ databases">
        <title>Genome public.</title>
        <authorList>
            <person name="Liu C."/>
            <person name="Sun Q."/>
        </authorList>
    </citation>
    <scope>NUCLEOTIDE SEQUENCE</scope>
    <source>
        <strain evidence="2">YIM B02565</strain>
    </source>
</reference>
<evidence type="ECO:0000256" key="1">
    <source>
        <dbReference type="SAM" id="Phobius"/>
    </source>
</evidence>
<comment type="caution">
    <text evidence="2">The sequence shown here is derived from an EMBL/GenBank/DDBJ whole genome shotgun (WGS) entry which is preliminary data.</text>
</comment>
<dbReference type="Proteomes" id="UP000623681">
    <property type="component" value="Unassembled WGS sequence"/>
</dbReference>
<sequence length="104" mass="12256">MVVQKCKKCSKEFPRKDIVKSVWSWSGYKPIVCEGCNSVHYVNITTRLLLGVYISAPLFSMTFIFANNNFFLRIPFEVYIMAFILWIALIPYLIPHFARYHIKE</sequence>
<keyword evidence="3" id="KW-1185">Reference proteome</keyword>
<dbReference type="InterPro" id="IPR026369">
    <property type="entry name" value="CxxC_20_CxxC"/>
</dbReference>
<organism evidence="2 3">
    <name type="scientific">Clostridium paridis</name>
    <dbReference type="NCBI Taxonomy" id="2803863"/>
    <lineage>
        <taxon>Bacteria</taxon>
        <taxon>Bacillati</taxon>
        <taxon>Bacillota</taxon>
        <taxon>Clostridia</taxon>
        <taxon>Eubacteriales</taxon>
        <taxon>Clostridiaceae</taxon>
        <taxon>Clostridium</taxon>
    </lineage>
</organism>
<keyword evidence="1" id="KW-1133">Transmembrane helix</keyword>
<evidence type="ECO:0000313" key="2">
    <source>
        <dbReference type="EMBL" id="MBL4932020.1"/>
    </source>
</evidence>
<keyword evidence="1" id="KW-0812">Transmembrane</keyword>
<proteinExistence type="predicted"/>
<gene>
    <name evidence="2" type="ORF">JK634_09410</name>
</gene>
<evidence type="ECO:0000313" key="3">
    <source>
        <dbReference type="Proteomes" id="UP000623681"/>
    </source>
</evidence>
<dbReference type="NCBIfam" id="TIGR04104">
    <property type="entry name" value="cxxc_20_cxxc"/>
    <property type="match status" value="1"/>
</dbReference>
<dbReference type="RefSeq" id="WP_202767399.1">
    <property type="nucleotide sequence ID" value="NZ_JAESWA010000022.1"/>
</dbReference>
<protein>
    <recommendedName>
        <fullName evidence="4">Cxxc_20_cxxc protein</fullName>
    </recommendedName>
</protein>
<feature type="transmembrane region" description="Helical" evidence="1">
    <location>
        <begin position="78"/>
        <end position="98"/>
    </location>
</feature>
<dbReference type="AlphaFoldDB" id="A0A937FFM0"/>
<accession>A0A937FFM0</accession>
<feature type="transmembrane region" description="Helical" evidence="1">
    <location>
        <begin position="48"/>
        <end position="66"/>
    </location>
</feature>
<keyword evidence="1" id="KW-0472">Membrane</keyword>
<evidence type="ECO:0008006" key="4">
    <source>
        <dbReference type="Google" id="ProtNLM"/>
    </source>
</evidence>